<evidence type="ECO:0000313" key="2">
    <source>
        <dbReference type="EMBL" id="AXX87968.1"/>
    </source>
</evidence>
<dbReference type="SUPFAM" id="SSF81901">
    <property type="entry name" value="HCP-like"/>
    <property type="match status" value="1"/>
</dbReference>
<accession>A0A347TMZ0</accession>
<feature type="repeat" description="TPR" evidence="1">
    <location>
        <begin position="354"/>
        <end position="387"/>
    </location>
</feature>
<name>A0A347TMZ0_9BACT</name>
<dbReference type="InterPro" id="IPR011990">
    <property type="entry name" value="TPR-like_helical_dom_sf"/>
</dbReference>
<dbReference type="PROSITE" id="PS50293">
    <property type="entry name" value="TPR_REGION"/>
    <property type="match status" value="1"/>
</dbReference>
<dbReference type="RefSeq" id="WP_228150793.1">
    <property type="nucleotide sequence ID" value="NZ_CP032101.1"/>
</dbReference>
<gene>
    <name evidence="2" type="ORF">AMRN_2256</name>
</gene>
<organism evidence="2 3">
    <name type="scientific">Malaciobacter marinus</name>
    <dbReference type="NCBI Taxonomy" id="505249"/>
    <lineage>
        <taxon>Bacteria</taxon>
        <taxon>Pseudomonadati</taxon>
        <taxon>Campylobacterota</taxon>
        <taxon>Epsilonproteobacteria</taxon>
        <taxon>Campylobacterales</taxon>
        <taxon>Arcobacteraceae</taxon>
        <taxon>Malaciobacter</taxon>
    </lineage>
</organism>
<dbReference type="SUPFAM" id="SSF48452">
    <property type="entry name" value="TPR-like"/>
    <property type="match status" value="1"/>
</dbReference>
<dbReference type="KEGG" id="amar:AMRN_2256"/>
<dbReference type="PROSITE" id="PS50005">
    <property type="entry name" value="TPR"/>
    <property type="match status" value="1"/>
</dbReference>
<evidence type="ECO:0008006" key="4">
    <source>
        <dbReference type="Google" id="ProtNLM"/>
    </source>
</evidence>
<dbReference type="EMBL" id="CP032101">
    <property type="protein sequence ID" value="AXX87968.1"/>
    <property type="molecule type" value="Genomic_DNA"/>
</dbReference>
<keyword evidence="1" id="KW-0802">TPR repeat</keyword>
<dbReference type="Proteomes" id="UP000264693">
    <property type="component" value="Chromosome"/>
</dbReference>
<dbReference type="Gene3D" id="1.25.40.10">
    <property type="entry name" value="Tetratricopeptide repeat domain"/>
    <property type="match status" value="2"/>
</dbReference>
<proteinExistence type="predicted"/>
<sequence>MKKTFFYFFFILFITDVFANKNLIESQPEIIFNYDKIKQKQDSFSLQFDFNKAVLMMEKEEYKKAIEIFKQTATAIKIPSFLNIAIAYYKLGEIENAKLYFNNIYNYKKAIYKNTFSYMSSCYYLYQITKDTRYLDIIIDIAKKHKNLTEHSKRMLADTLILLKEYEKALQILNKMKFPLDLKKALLHLKLKNYVQAEKYLKLAKANSYNKNRFDKILWIMVYRDLKANELEKLMDNIDVINKRKNSFKANLELPLKLFFNKDKYSSKEYLEFVTSFTKKREIDYIFYFAPFVFSDNQEIIYDISKGFIFKSKQNIQSLEKMVEYNAKFIEIIKEDPIIRVNKLKSLINTKSKSYVYYNLALSYAHIYDFHNAYNYFEKAYKLNPGNKLFSVMTLIAAKRIDKKVPDIKYIKSNIKSDQGLYKYFGQALFSLFLEPETKVKEKPLYYEDTIFYTAIQFLKNKKDKKDISSSVLFEEYNKDPFVYLMKLIQKRKNESNFDYFSRLQDNVPLYINDNFLEGPLVVTRYYIDILKSLGLFYKANLELKAKSTPSFLRTEALKELYIGNSKKTLEILNSLQQEYGLEDKYTMYLQVAALLDQGRNNEASIQISLIKAVLNDHDADFLTGVQLIQDLKLSSAKQYFKSKYLDSMIDIRLNGLDEFLESL</sequence>
<protein>
    <recommendedName>
        <fullName evidence="4">Tetratricopeptide repeat protein</fullName>
    </recommendedName>
</protein>
<dbReference type="AlphaFoldDB" id="A0A347TMZ0"/>
<evidence type="ECO:0000313" key="3">
    <source>
        <dbReference type="Proteomes" id="UP000264693"/>
    </source>
</evidence>
<dbReference type="InterPro" id="IPR019734">
    <property type="entry name" value="TPR_rpt"/>
</dbReference>
<dbReference type="Pfam" id="PF13181">
    <property type="entry name" value="TPR_8"/>
    <property type="match status" value="1"/>
</dbReference>
<evidence type="ECO:0000256" key="1">
    <source>
        <dbReference type="PROSITE-ProRule" id="PRU00339"/>
    </source>
</evidence>
<reference evidence="2 3" key="1">
    <citation type="submission" date="2018-08" db="EMBL/GenBank/DDBJ databases">
        <title>Complete genome of the Arcobacter marinus type strain JCM 15502.</title>
        <authorList>
            <person name="Miller W.G."/>
            <person name="Yee E."/>
            <person name="Huynh S."/>
            <person name="Parker C.T."/>
        </authorList>
    </citation>
    <scope>NUCLEOTIDE SEQUENCE [LARGE SCALE GENOMIC DNA]</scope>
    <source>
        <strain evidence="2 3">JCM 15502</strain>
    </source>
</reference>
<dbReference type="SMART" id="SM00028">
    <property type="entry name" value="TPR"/>
    <property type="match status" value="2"/>
</dbReference>